<accession>A0A4Y8IMZ8</accession>
<evidence type="ECO:0000313" key="2">
    <source>
        <dbReference type="Proteomes" id="UP000297975"/>
    </source>
</evidence>
<comment type="caution">
    <text evidence="1">The sequence shown here is derived from an EMBL/GenBank/DDBJ whole genome shotgun (WGS) entry which is preliminary data.</text>
</comment>
<evidence type="ECO:0000313" key="1">
    <source>
        <dbReference type="EMBL" id="TFB21369.1"/>
    </source>
</evidence>
<dbReference type="RefSeq" id="WP_134340034.1">
    <property type="nucleotide sequence ID" value="NZ_SOPW01000008.1"/>
</dbReference>
<proteinExistence type="predicted"/>
<dbReference type="InterPro" id="IPR011990">
    <property type="entry name" value="TPR-like_helical_dom_sf"/>
</dbReference>
<name>A0A4Y8IMZ8_9BACI</name>
<reference evidence="1 2" key="1">
    <citation type="submission" date="2019-03" db="EMBL/GenBank/DDBJ databases">
        <authorList>
            <person name="He R.-H."/>
        </authorList>
    </citation>
    <scope>NUCLEOTIDE SEQUENCE [LARGE SCALE GENOMIC DNA]</scope>
    <source>
        <strain evidence="2">SH 714</strain>
    </source>
</reference>
<organism evidence="1 2">
    <name type="scientific">Filobacillus milosensis</name>
    <dbReference type="NCBI Taxonomy" id="94137"/>
    <lineage>
        <taxon>Bacteria</taxon>
        <taxon>Bacillati</taxon>
        <taxon>Bacillota</taxon>
        <taxon>Bacilli</taxon>
        <taxon>Bacillales</taxon>
        <taxon>Bacillaceae</taxon>
        <taxon>Filobacillus</taxon>
    </lineage>
</organism>
<dbReference type="Gene3D" id="1.25.40.10">
    <property type="entry name" value="Tetratricopeptide repeat domain"/>
    <property type="match status" value="1"/>
</dbReference>
<keyword evidence="2" id="KW-1185">Reference proteome</keyword>
<dbReference type="EMBL" id="SOPW01000008">
    <property type="protein sequence ID" value="TFB21369.1"/>
    <property type="molecule type" value="Genomic_DNA"/>
</dbReference>
<evidence type="ECO:0008006" key="3">
    <source>
        <dbReference type="Google" id="ProtNLM"/>
    </source>
</evidence>
<dbReference type="SUPFAM" id="SSF48452">
    <property type="entry name" value="TPR-like"/>
    <property type="match status" value="1"/>
</dbReference>
<protein>
    <recommendedName>
        <fullName evidence="3">Tetratricopeptide repeat protein</fullName>
    </recommendedName>
</protein>
<sequence length="185" mass="21417">MSTAHPDFVKAKQNHDKGVEGDEAAVEIAYQMFKKLQKAKPSDPLIQAYYGSTVTLVGRDASKNKERIKVANHGLEILDRVVNQVPNHIEVRLLRAYVNSRIPEKYFKRTDQAIEDLEYLKTRYEKDSSIFPQDQYEDILYELSNAYKRSNNSDQAKLIEKKLLSVNPKFDRSLGKKKKKRKKEG</sequence>
<gene>
    <name evidence="1" type="ORF">E3U55_08620</name>
</gene>
<dbReference type="Proteomes" id="UP000297975">
    <property type="component" value="Unassembled WGS sequence"/>
</dbReference>
<dbReference type="AlphaFoldDB" id="A0A4Y8IMZ8"/>
<dbReference type="OrthoDB" id="1807878at2"/>